<dbReference type="Proteomes" id="UP000284853">
    <property type="component" value="Unassembled WGS sequence"/>
</dbReference>
<reference evidence="2 3" key="1">
    <citation type="submission" date="2017-08" db="EMBL/GenBank/DDBJ databases">
        <title>Comparative genomics of bacteria isolated from necrotic lesions of AOD affected trees.</title>
        <authorList>
            <person name="Doonan J."/>
            <person name="Denman S."/>
            <person name="Mcdonald J.E."/>
        </authorList>
    </citation>
    <scope>NUCLEOTIDE SEQUENCE [LARGE SCALE GENOMIC DNA]</scope>
    <source>
        <strain evidence="2 3">CIP 105588</strain>
    </source>
</reference>
<name>A0ABX9PQX5_9GAMM</name>
<evidence type="ECO:0000313" key="2">
    <source>
        <dbReference type="EMBL" id="RKF66319.1"/>
    </source>
</evidence>
<comment type="caution">
    <text evidence="2">The sequence shown here is derived from an EMBL/GenBank/DDBJ whole genome shotgun (WGS) entry which is preliminary data.</text>
</comment>
<evidence type="ECO:0000313" key="3">
    <source>
        <dbReference type="Proteomes" id="UP000284853"/>
    </source>
</evidence>
<dbReference type="Pfam" id="PF03592">
    <property type="entry name" value="Terminase_2"/>
    <property type="match status" value="1"/>
</dbReference>
<dbReference type="GeneID" id="302711729"/>
<organism evidence="2 3">
    <name type="scientific">Rahnella variigena</name>
    <dbReference type="NCBI Taxonomy" id="574964"/>
    <lineage>
        <taxon>Bacteria</taxon>
        <taxon>Pseudomonadati</taxon>
        <taxon>Pseudomonadota</taxon>
        <taxon>Gammaproteobacteria</taxon>
        <taxon>Enterobacterales</taxon>
        <taxon>Yersiniaceae</taxon>
        <taxon>Rahnella</taxon>
    </lineage>
</organism>
<keyword evidence="3" id="KW-1185">Reference proteome</keyword>
<proteinExistence type="predicted"/>
<feature type="compositionally biased region" description="Polar residues" evidence="1">
    <location>
        <begin position="68"/>
        <end position="79"/>
    </location>
</feature>
<dbReference type="Gene3D" id="1.10.10.1400">
    <property type="entry name" value="Terminase, small subunit, N-terminal DNA-binding domain, HTH motif"/>
    <property type="match status" value="1"/>
</dbReference>
<feature type="region of interest" description="Disordered" evidence="1">
    <location>
        <begin position="64"/>
        <end position="89"/>
    </location>
</feature>
<gene>
    <name evidence="2" type="ORF">CKQ54_23280</name>
</gene>
<evidence type="ECO:0000256" key="1">
    <source>
        <dbReference type="SAM" id="MobiDB-lite"/>
    </source>
</evidence>
<protein>
    <submittedName>
        <fullName evidence="2">Terminase</fullName>
    </submittedName>
</protein>
<dbReference type="EMBL" id="NSDJ01000002">
    <property type="protein sequence ID" value="RKF66319.1"/>
    <property type="molecule type" value="Genomic_DNA"/>
</dbReference>
<dbReference type="InterPro" id="IPR005335">
    <property type="entry name" value="Terminase_ssu"/>
</dbReference>
<accession>A0ABX9PQX5</accession>
<dbReference type="InterPro" id="IPR038713">
    <property type="entry name" value="Terminase_Gp1_N_sf"/>
</dbReference>
<dbReference type="RefSeq" id="WP_120163623.1">
    <property type="nucleotide sequence ID" value="NZ_NSDJ01000002.1"/>
</dbReference>
<sequence>MLTAQKRKFAIALVSGMSQKDAAIKAGYSEKSARSKGSQLANDPEVIAFIKRKKKEKVEVDDVPTFGKNVNTPSVTATSPRPEENAGGIGVYEDPLDFLKAVMNSAAEDIDIRKDAAKAMLPYVHSKKGEGGKKDAKQAAAKAVASKFAGMAPPQLVVNNGKQ</sequence>